<feature type="domain" description="O-acyltransferase WSD1-like N-terminal" evidence="2">
    <location>
        <begin position="2"/>
        <end position="109"/>
    </location>
</feature>
<name>A0A6J7ALJ1_9ZZZZ</name>
<dbReference type="EMBL" id="CAFAAV010000238">
    <property type="protein sequence ID" value="CAB4833826.1"/>
    <property type="molecule type" value="Genomic_DNA"/>
</dbReference>
<protein>
    <submittedName>
        <fullName evidence="3">Unannotated protein</fullName>
    </submittedName>
</protein>
<proteinExistence type="predicted"/>
<feature type="region of interest" description="Disordered" evidence="1">
    <location>
        <begin position="127"/>
        <end position="161"/>
    </location>
</feature>
<evidence type="ECO:0000259" key="2">
    <source>
        <dbReference type="Pfam" id="PF03007"/>
    </source>
</evidence>
<dbReference type="Pfam" id="PF03007">
    <property type="entry name" value="WS_DGAT_cat"/>
    <property type="match status" value="1"/>
</dbReference>
<accession>A0A6J7ALJ1</accession>
<feature type="compositionally biased region" description="Low complexity" evidence="1">
    <location>
        <begin position="151"/>
        <end position="161"/>
    </location>
</feature>
<evidence type="ECO:0000313" key="3">
    <source>
        <dbReference type="EMBL" id="CAB4833826.1"/>
    </source>
</evidence>
<evidence type="ECO:0000256" key="1">
    <source>
        <dbReference type="SAM" id="MobiDB-lite"/>
    </source>
</evidence>
<dbReference type="GO" id="GO:0004144">
    <property type="term" value="F:diacylglycerol O-acyltransferase activity"/>
    <property type="evidence" value="ECO:0007669"/>
    <property type="project" value="InterPro"/>
</dbReference>
<feature type="compositionally biased region" description="Basic residues" evidence="1">
    <location>
        <begin position="133"/>
        <end position="142"/>
    </location>
</feature>
<dbReference type="InterPro" id="IPR004255">
    <property type="entry name" value="O-acyltransferase_WSD1_N"/>
</dbReference>
<organism evidence="3">
    <name type="scientific">freshwater metagenome</name>
    <dbReference type="NCBI Taxonomy" id="449393"/>
    <lineage>
        <taxon>unclassified sequences</taxon>
        <taxon>metagenomes</taxon>
        <taxon>ecological metagenomes</taxon>
    </lineage>
</organism>
<dbReference type="SUPFAM" id="SSF52777">
    <property type="entry name" value="CoA-dependent acyltransferases"/>
    <property type="match status" value="1"/>
</dbReference>
<gene>
    <name evidence="3" type="ORF">UFOPK3099_02428</name>
</gene>
<dbReference type="InterPro" id="IPR023213">
    <property type="entry name" value="CAT-like_dom_sf"/>
</dbReference>
<sequence length="161" mass="18252">MLRRAPLGFDSDVWVRPEHLDPDRHFVIHRRPDGTPWTDSDLDEFVADHVTRRLDLEQPPFLVHLLEPVEGGRLALYVKIHHCVTDGVGFQTILGLLSDEPPTEVLVPPLDSEADLPSRHDWLRGSVAGFRETRRRRQRVRSRGPPPPGGSTPLSRCRSPA</sequence>
<dbReference type="AlphaFoldDB" id="A0A6J7ALJ1"/>
<dbReference type="GO" id="GO:0045017">
    <property type="term" value="P:glycerolipid biosynthetic process"/>
    <property type="evidence" value="ECO:0007669"/>
    <property type="project" value="InterPro"/>
</dbReference>
<dbReference type="Gene3D" id="3.30.559.10">
    <property type="entry name" value="Chloramphenicol acetyltransferase-like domain"/>
    <property type="match status" value="1"/>
</dbReference>
<reference evidence="3" key="1">
    <citation type="submission" date="2020-05" db="EMBL/GenBank/DDBJ databases">
        <authorList>
            <person name="Chiriac C."/>
            <person name="Salcher M."/>
            <person name="Ghai R."/>
            <person name="Kavagutti S V."/>
        </authorList>
    </citation>
    <scope>NUCLEOTIDE SEQUENCE</scope>
</reference>